<dbReference type="FunFam" id="2.130.10.10:FF:001105">
    <property type="entry name" value="WD40-repeat-containing domain protein"/>
    <property type="match status" value="1"/>
</dbReference>
<feature type="compositionally biased region" description="Low complexity" evidence="14">
    <location>
        <begin position="899"/>
        <end position="913"/>
    </location>
</feature>
<evidence type="ECO:0000256" key="4">
    <source>
        <dbReference type="ARBA" id="ARBA00021762"/>
    </source>
</evidence>
<dbReference type="FunFam" id="2.130.10.10:FF:001900">
    <property type="entry name" value="DDB1- and CUL4-associated factor 13"/>
    <property type="match status" value="1"/>
</dbReference>
<dbReference type="Gene3D" id="2.130.10.10">
    <property type="entry name" value="YVTN repeat-like/Quinoprotein amine dehydrogenase"/>
    <property type="match status" value="2"/>
</dbReference>
<keyword evidence="10" id="KW-0539">Nucleus</keyword>
<evidence type="ECO:0000313" key="17">
    <source>
        <dbReference type="Proteomes" id="UP000005239"/>
    </source>
</evidence>
<keyword evidence="11" id="KW-0687">Ribonucleoprotein</keyword>
<proteinExistence type="inferred from homology"/>
<dbReference type="PANTHER" id="PTHR22851:SF0">
    <property type="entry name" value="DDB1- AND CUL4-ASSOCIATED FACTOR 13"/>
    <property type="match status" value="1"/>
</dbReference>
<feature type="transmembrane region" description="Helical" evidence="15">
    <location>
        <begin position="454"/>
        <end position="475"/>
    </location>
</feature>
<comment type="similarity">
    <text evidence="13">Belongs to the G-protein coupled receptor 1 family.</text>
</comment>
<evidence type="ECO:0000256" key="6">
    <source>
        <dbReference type="ARBA" id="ARBA00022692"/>
    </source>
</evidence>
<dbReference type="SMART" id="SM00320">
    <property type="entry name" value="WD40"/>
    <property type="match status" value="6"/>
</dbReference>
<dbReference type="AlphaFoldDB" id="A0A2A6BZ94"/>
<evidence type="ECO:0000256" key="14">
    <source>
        <dbReference type="SAM" id="MobiDB-lite"/>
    </source>
</evidence>
<dbReference type="GO" id="GO:0032040">
    <property type="term" value="C:small-subunit processome"/>
    <property type="evidence" value="ECO:0000318"/>
    <property type="project" value="GO_Central"/>
</dbReference>
<feature type="transmembrane region" description="Helical" evidence="15">
    <location>
        <begin position="717"/>
        <end position="737"/>
    </location>
</feature>
<feature type="transmembrane region" description="Helical" evidence="15">
    <location>
        <begin position="487"/>
        <end position="508"/>
    </location>
</feature>
<dbReference type="InterPro" id="IPR051733">
    <property type="entry name" value="WD_repeat_DCAF13/WDSOF1"/>
</dbReference>
<dbReference type="GO" id="GO:0004930">
    <property type="term" value="F:G protein-coupled receptor activity"/>
    <property type="evidence" value="ECO:0007669"/>
    <property type="project" value="UniProtKB-KW"/>
</dbReference>
<feature type="transmembrane region" description="Helical" evidence="15">
    <location>
        <begin position="622"/>
        <end position="642"/>
    </location>
</feature>
<evidence type="ECO:0000256" key="3">
    <source>
        <dbReference type="ARBA" id="ARBA00005649"/>
    </source>
</evidence>
<protein>
    <recommendedName>
        <fullName evidence="4">DDB1- and CUL4-associated factor 13</fullName>
    </recommendedName>
    <alternativeName>
        <fullName evidence="12">WD repeat and SOF domain-containing protein 1</fullName>
    </alternativeName>
</protein>
<dbReference type="PANTHER" id="PTHR22851">
    <property type="entry name" value="U3 SMALL NUCLEOLAR RNA U3 SNORNA ASSOCIATED PROTEIN"/>
    <property type="match status" value="1"/>
</dbReference>
<dbReference type="PROSITE" id="PS00678">
    <property type="entry name" value="WD_REPEATS_1"/>
    <property type="match status" value="1"/>
</dbReference>
<dbReference type="Pfam" id="PF00001">
    <property type="entry name" value="7tm_1"/>
    <property type="match status" value="1"/>
</dbReference>
<dbReference type="PROSITE" id="PS50294">
    <property type="entry name" value="WD_REPEATS_REGION"/>
    <property type="match status" value="2"/>
</dbReference>
<dbReference type="GO" id="GO:0000462">
    <property type="term" value="P:maturation of SSU-rRNA from tricistronic rRNA transcript (SSU-rRNA, 5.8S rRNA, LSU-rRNA)"/>
    <property type="evidence" value="ECO:0000318"/>
    <property type="project" value="GO_Central"/>
</dbReference>
<dbReference type="PRINTS" id="PR00237">
    <property type="entry name" value="GPCRRHODOPSN"/>
</dbReference>
<dbReference type="SUPFAM" id="SSF50978">
    <property type="entry name" value="WD40 repeat-like"/>
    <property type="match status" value="1"/>
</dbReference>
<dbReference type="InterPro" id="IPR036322">
    <property type="entry name" value="WD40_repeat_dom_sf"/>
</dbReference>
<dbReference type="PROSITE" id="PS50262">
    <property type="entry name" value="G_PROTEIN_RECEP_F1_2"/>
    <property type="match status" value="1"/>
</dbReference>
<dbReference type="GO" id="GO:0016567">
    <property type="term" value="P:protein ubiquitination"/>
    <property type="evidence" value="ECO:0007669"/>
    <property type="project" value="UniProtKB-UniPathway"/>
</dbReference>
<feature type="compositionally biased region" description="Polar residues" evidence="14">
    <location>
        <begin position="928"/>
        <end position="942"/>
    </location>
</feature>
<dbReference type="GO" id="GO:0005730">
    <property type="term" value="C:nucleolus"/>
    <property type="evidence" value="ECO:0000318"/>
    <property type="project" value="GO_Central"/>
</dbReference>
<sequence>MKVKVISRNPDDYLRETKHDIHKLVRNHNLPSDSFRAQTEYTRALNATKLERVFAKPFLANLDGHTEGVSSMAKHPLRDSIVLSASRDGQVRIWDLPTKNCLSTIQSHDGPLNDISVDSVEGMSFVTVGQDCQLKTWRLPHPIGGKKMSVPLNQITLDGVAHGVSHLASSTDFVTCGDDVSVWKSNRDTPVRTYKLGVNTIHCIKGNPIEEAIVVGATMDRSIWILDTRAQAPLRKVTMKLRPNAISWNPMIINEFVVANDDYNLYTFDLRHLSHPKNVHVGHTNAVMDVDFAPTGKEFVSGSYDRTLRIFPNDNGHSREVYHTKRMQSVLSVIFSMDNKLVLSGSDEMNIRVWKARAAEKMGPMNPRERAAMEYAEKLRETYKEHPQIKRIARHRHVPKSVYSAAKEHKIIKQSEKKKESNRRVHAAEGEECRTVCRVEVNWMELLSEIAPPALIYLMVFFVGTIGNILVIFVVNRFKRMRNVTNVFLASLSTADLCLIWICVPVMFVKYMSHGWPFGRFACYSVHYIQQFTCFCSVLTMTMIAIERYMAIAYPMKNMWLSSIGRAKKVILIVWVVSAVLAIPSAMKIEYALTDDNKQFMCQRRFAHEILGVSPRILNRGFAIYEFLILIVFPVATMSICYTRVSLIVYSSNKDTKLLSAAMVAFSKAATDTVTFTSYSSIPIVACRSYKTANATISSLTTSKKSSRVAESNKKQIVQMLISIVVMYTICWLPAIIDEIIISFGYICRTSNTATLKHMRMGFNALTYCQSCLNPVCYAFISQNFRATFKSAYNRMKYRIQGGDELRSRMGSCSSASMLSTRNHHRIGGSFNTLTVPGRSVITPNMSRDVSQLSLCRPRTPNTMVTIDGPSTMIRPRSPTEVSRDSGRPRSPTDLSQLSRPGRPGSIIRPRSPTNTSQISVVVASRPRSPTNQSHTSGNSIRSLPERQTLLTVNDAMRPKTPEFI</sequence>
<evidence type="ECO:0000256" key="15">
    <source>
        <dbReference type="SAM" id="Phobius"/>
    </source>
</evidence>
<dbReference type="PROSITE" id="PS00237">
    <property type="entry name" value="G_PROTEIN_RECEP_F1_1"/>
    <property type="match status" value="1"/>
</dbReference>
<evidence type="ECO:0000256" key="7">
    <source>
        <dbReference type="ARBA" id="ARBA00022737"/>
    </source>
</evidence>
<dbReference type="Gene3D" id="1.20.1070.10">
    <property type="entry name" value="Rhodopsin 7-helix transmembrane proteins"/>
    <property type="match status" value="1"/>
</dbReference>
<evidence type="ECO:0000256" key="12">
    <source>
        <dbReference type="ARBA" id="ARBA00032239"/>
    </source>
</evidence>
<organism evidence="16 17">
    <name type="scientific">Pristionchus pacificus</name>
    <name type="common">Parasitic nematode worm</name>
    <dbReference type="NCBI Taxonomy" id="54126"/>
    <lineage>
        <taxon>Eukaryota</taxon>
        <taxon>Metazoa</taxon>
        <taxon>Ecdysozoa</taxon>
        <taxon>Nematoda</taxon>
        <taxon>Chromadorea</taxon>
        <taxon>Rhabditida</taxon>
        <taxon>Rhabditina</taxon>
        <taxon>Diplogasteromorpha</taxon>
        <taxon>Diplogasteroidea</taxon>
        <taxon>Neodiplogasteridae</taxon>
        <taxon>Pristionchus</taxon>
    </lineage>
</organism>
<evidence type="ECO:0000313" key="16">
    <source>
        <dbReference type="EnsemblMetazoa" id="PPA08168.1"/>
    </source>
</evidence>
<dbReference type="InterPro" id="IPR007287">
    <property type="entry name" value="Sof1"/>
</dbReference>
<dbReference type="GO" id="GO:0016020">
    <property type="term" value="C:membrane"/>
    <property type="evidence" value="ECO:0007669"/>
    <property type="project" value="UniProtKB-SubCell"/>
</dbReference>
<name>A0A2A6BZ94_PRIPA</name>
<reference evidence="17" key="1">
    <citation type="journal article" date="2008" name="Nat. Genet.">
        <title>The Pristionchus pacificus genome provides a unique perspective on nematode lifestyle and parasitism.</title>
        <authorList>
            <person name="Dieterich C."/>
            <person name="Clifton S.W."/>
            <person name="Schuster L.N."/>
            <person name="Chinwalla A."/>
            <person name="Delehaunty K."/>
            <person name="Dinkelacker I."/>
            <person name="Fulton L."/>
            <person name="Fulton R."/>
            <person name="Godfrey J."/>
            <person name="Minx P."/>
            <person name="Mitreva M."/>
            <person name="Roeseler W."/>
            <person name="Tian H."/>
            <person name="Witte H."/>
            <person name="Yang S.P."/>
            <person name="Wilson R.K."/>
            <person name="Sommer R.J."/>
        </authorList>
    </citation>
    <scope>NUCLEOTIDE SEQUENCE [LARGE SCALE GENOMIC DNA]</scope>
    <source>
        <strain evidence="17">PS312</strain>
    </source>
</reference>
<dbReference type="SUPFAM" id="SSF81321">
    <property type="entry name" value="Family A G protein-coupled receptor-like"/>
    <property type="match status" value="1"/>
</dbReference>
<dbReference type="CDD" id="cd15001">
    <property type="entry name" value="7tmA_GPRnna14-like"/>
    <property type="match status" value="1"/>
</dbReference>
<dbReference type="InterPro" id="IPR000276">
    <property type="entry name" value="GPCR_Rhodpsn"/>
</dbReference>
<dbReference type="Proteomes" id="UP000005239">
    <property type="component" value="Unassembled WGS sequence"/>
</dbReference>
<accession>A0A2A6BZ94</accession>
<gene>
    <name evidence="16" type="primary">WBGene00097722</name>
</gene>
<evidence type="ECO:0000256" key="1">
    <source>
        <dbReference type="ARBA" id="ARBA00004370"/>
    </source>
</evidence>
<dbReference type="InterPro" id="IPR001680">
    <property type="entry name" value="WD40_rpt"/>
</dbReference>
<keyword evidence="9 15" id="KW-0472">Membrane</keyword>
<dbReference type="Pfam" id="PF00400">
    <property type="entry name" value="WD40"/>
    <property type="match status" value="3"/>
</dbReference>
<keyword evidence="17" id="KW-1185">Reference proteome</keyword>
<feature type="region of interest" description="Disordered" evidence="14">
    <location>
        <begin position="857"/>
        <end position="948"/>
    </location>
</feature>
<dbReference type="InterPro" id="IPR015943">
    <property type="entry name" value="WD40/YVTN_repeat-like_dom_sf"/>
</dbReference>
<evidence type="ECO:0000256" key="13">
    <source>
        <dbReference type="RuleBase" id="RU000688"/>
    </source>
</evidence>
<keyword evidence="13" id="KW-0807">Transducer</keyword>
<feature type="transmembrane region" description="Helical" evidence="15">
    <location>
        <begin position="570"/>
        <end position="587"/>
    </location>
</feature>
<dbReference type="PROSITE" id="PS50082">
    <property type="entry name" value="WD_REPEATS_2"/>
    <property type="match status" value="3"/>
</dbReference>
<evidence type="ECO:0000256" key="10">
    <source>
        <dbReference type="ARBA" id="ARBA00023242"/>
    </source>
</evidence>
<evidence type="ECO:0000256" key="8">
    <source>
        <dbReference type="ARBA" id="ARBA00022989"/>
    </source>
</evidence>
<dbReference type="EnsemblMetazoa" id="PPA08168.1">
    <property type="protein sequence ID" value="PPA08168.1"/>
    <property type="gene ID" value="WBGene00097722"/>
</dbReference>
<comment type="similarity">
    <text evidence="3">Belongs to the WD repeat DCAF13/WDSOF1 family.</text>
</comment>
<dbReference type="Pfam" id="PF04158">
    <property type="entry name" value="Sof1"/>
    <property type="match status" value="1"/>
</dbReference>
<evidence type="ECO:0000256" key="9">
    <source>
        <dbReference type="ARBA" id="ARBA00023136"/>
    </source>
</evidence>
<keyword evidence="13" id="KW-0297">G-protein coupled receptor</keyword>
<evidence type="ECO:0000256" key="11">
    <source>
        <dbReference type="ARBA" id="ARBA00023274"/>
    </source>
</evidence>
<comment type="subcellular location">
    <subcellularLocation>
        <location evidence="1">Membrane</location>
    </subcellularLocation>
    <subcellularLocation>
        <location evidence="2">Nucleus</location>
        <location evidence="2">Nucleolus</location>
    </subcellularLocation>
</comment>
<keyword evidence="7" id="KW-0677">Repeat</keyword>
<dbReference type="InterPro" id="IPR019775">
    <property type="entry name" value="WD40_repeat_CS"/>
</dbReference>
<keyword evidence="5" id="KW-0853">WD repeat</keyword>
<evidence type="ECO:0000256" key="5">
    <source>
        <dbReference type="ARBA" id="ARBA00022574"/>
    </source>
</evidence>
<feature type="transmembrane region" description="Helical" evidence="15">
    <location>
        <begin position="528"/>
        <end position="549"/>
    </location>
</feature>
<dbReference type="InterPro" id="IPR017452">
    <property type="entry name" value="GPCR_Rhodpsn_7TM"/>
</dbReference>
<keyword evidence="6 13" id="KW-0812">Transmembrane</keyword>
<keyword evidence="13" id="KW-0675">Receptor</keyword>
<evidence type="ECO:0000256" key="2">
    <source>
        <dbReference type="ARBA" id="ARBA00004604"/>
    </source>
</evidence>
<reference evidence="16" key="2">
    <citation type="submission" date="2022-06" db="UniProtKB">
        <authorList>
            <consortium name="EnsemblMetazoa"/>
        </authorList>
    </citation>
    <scope>IDENTIFICATION</scope>
    <source>
        <strain evidence="16">PS312</strain>
    </source>
</reference>
<keyword evidence="8 15" id="KW-1133">Transmembrane helix</keyword>
<accession>A0A8R1U889</accession>